<keyword evidence="2" id="KW-1185">Reference proteome</keyword>
<accession>A0A8X8C8D0</accession>
<dbReference type="EMBL" id="JAAWWB010000030">
    <property type="protein sequence ID" value="KAG6746254.1"/>
    <property type="molecule type" value="Genomic_DNA"/>
</dbReference>
<gene>
    <name evidence="1" type="ORF">POTOM_050785</name>
</gene>
<evidence type="ECO:0000313" key="1">
    <source>
        <dbReference type="EMBL" id="KAG6746254.1"/>
    </source>
</evidence>
<name>A0A8X8C8D0_POPTO</name>
<protein>
    <submittedName>
        <fullName evidence="1">Uncharacterized protein</fullName>
    </submittedName>
</protein>
<evidence type="ECO:0000313" key="2">
    <source>
        <dbReference type="Proteomes" id="UP000886885"/>
    </source>
</evidence>
<organism evidence="1 2">
    <name type="scientific">Populus tomentosa</name>
    <name type="common">Chinese white poplar</name>
    <dbReference type="NCBI Taxonomy" id="118781"/>
    <lineage>
        <taxon>Eukaryota</taxon>
        <taxon>Viridiplantae</taxon>
        <taxon>Streptophyta</taxon>
        <taxon>Embryophyta</taxon>
        <taxon>Tracheophyta</taxon>
        <taxon>Spermatophyta</taxon>
        <taxon>Magnoliopsida</taxon>
        <taxon>eudicotyledons</taxon>
        <taxon>Gunneridae</taxon>
        <taxon>Pentapetalae</taxon>
        <taxon>rosids</taxon>
        <taxon>fabids</taxon>
        <taxon>Malpighiales</taxon>
        <taxon>Salicaceae</taxon>
        <taxon>Saliceae</taxon>
        <taxon>Populus</taxon>
    </lineage>
</organism>
<proteinExistence type="predicted"/>
<comment type="caution">
    <text evidence="1">The sequence shown here is derived from an EMBL/GenBank/DDBJ whole genome shotgun (WGS) entry which is preliminary data.</text>
</comment>
<dbReference type="Proteomes" id="UP000886885">
    <property type="component" value="Chromosome 15D"/>
</dbReference>
<reference evidence="1" key="1">
    <citation type="journal article" date="2020" name="bioRxiv">
        <title>Hybrid origin of Populus tomentosa Carr. identified through genome sequencing and phylogenomic analysis.</title>
        <authorList>
            <person name="An X."/>
            <person name="Gao K."/>
            <person name="Chen Z."/>
            <person name="Li J."/>
            <person name="Yang X."/>
            <person name="Yang X."/>
            <person name="Zhou J."/>
            <person name="Guo T."/>
            <person name="Zhao T."/>
            <person name="Huang S."/>
            <person name="Miao D."/>
            <person name="Khan W.U."/>
            <person name="Rao P."/>
            <person name="Ye M."/>
            <person name="Lei B."/>
            <person name="Liao W."/>
            <person name="Wang J."/>
            <person name="Ji L."/>
            <person name="Li Y."/>
            <person name="Guo B."/>
            <person name="Mustafa N.S."/>
            <person name="Li S."/>
            <person name="Yun Q."/>
            <person name="Keller S.R."/>
            <person name="Mao J."/>
            <person name="Zhang R."/>
            <person name="Strauss S.H."/>
        </authorList>
    </citation>
    <scope>NUCLEOTIDE SEQUENCE</scope>
    <source>
        <strain evidence="1">GM15</strain>
        <tissue evidence="1">Leaf</tissue>
    </source>
</reference>
<sequence length="88" mass="10427">MVAYKDEELERKERELEQLSAEASELWWLSTKDEGKRRDFSFRMKIPLSMYPALVFWFELPVVALRFESSLNTSSLHSFSKTECELCV</sequence>
<dbReference type="AlphaFoldDB" id="A0A8X8C8D0"/>